<reference evidence="2 3" key="1">
    <citation type="submission" date="2020-01" db="EMBL/GenBank/DDBJ databases">
        <title>Insect and environment-associated Actinomycetes.</title>
        <authorList>
            <person name="Currrie C."/>
            <person name="Chevrette M."/>
            <person name="Carlson C."/>
            <person name="Stubbendieck R."/>
            <person name="Wendt-Pienkowski E."/>
        </authorList>
    </citation>
    <scope>NUCLEOTIDE SEQUENCE [LARGE SCALE GENOMIC DNA]</scope>
    <source>
        <strain evidence="2 3">SID7739</strain>
    </source>
</reference>
<organism evidence="2 3">
    <name type="scientific">Streptomyces rubrogriseus</name>
    <dbReference type="NCBI Taxonomy" id="194673"/>
    <lineage>
        <taxon>Bacteria</taxon>
        <taxon>Bacillati</taxon>
        <taxon>Actinomycetota</taxon>
        <taxon>Actinomycetes</taxon>
        <taxon>Kitasatosporales</taxon>
        <taxon>Streptomycetaceae</taxon>
        <taxon>Streptomyces</taxon>
        <taxon>Streptomyces violaceoruber group</taxon>
    </lineage>
</organism>
<protein>
    <recommendedName>
        <fullName evidence="4">SH3 domain-containing protein</fullName>
    </recommendedName>
</protein>
<feature type="chain" id="PRO_5026154406" description="SH3 domain-containing protein" evidence="1">
    <location>
        <begin position="30"/>
        <end position="120"/>
    </location>
</feature>
<comment type="caution">
    <text evidence="2">The sequence shown here is derived from an EMBL/GenBank/DDBJ whole genome shotgun (WGS) entry which is preliminary data.</text>
</comment>
<sequence>MKIIKTRSGVTAALLAASVALFVSPSAVAAPADTQATSIVLGATAYTCESSGTAVRTKEPTPVHTGPYGDAPVTTTIHADFIVHTYYRCINKYGNIWYEITGSIDNGTPNARFIYSGYVK</sequence>
<keyword evidence="1" id="KW-0732">Signal</keyword>
<name>A0A6G3TNR9_9ACTN</name>
<dbReference type="EMBL" id="JAAGMQ010001019">
    <property type="protein sequence ID" value="NEC38262.1"/>
    <property type="molecule type" value="Genomic_DNA"/>
</dbReference>
<evidence type="ECO:0008006" key="4">
    <source>
        <dbReference type="Google" id="ProtNLM"/>
    </source>
</evidence>
<dbReference type="Proteomes" id="UP000475666">
    <property type="component" value="Unassembled WGS sequence"/>
</dbReference>
<gene>
    <name evidence="2" type="ORF">G3I66_34585</name>
</gene>
<accession>A0A6G3TNR9</accession>
<proteinExistence type="predicted"/>
<feature type="signal peptide" evidence="1">
    <location>
        <begin position="1"/>
        <end position="29"/>
    </location>
</feature>
<evidence type="ECO:0000256" key="1">
    <source>
        <dbReference type="SAM" id="SignalP"/>
    </source>
</evidence>
<evidence type="ECO:0000313" key="3">
    <source>
        <dbReference type="Proteomes" id="UP000475666"/>
    </source>
</evidence>
<dbReference type="AlphaFoldDB" id="A0A6G3TNR9"/>
<evidence type="ECO:0000313" key="2">
    <source>
        <dbReference type="EMBL" id="NEC38262.1"/>
    </source>
</evidence>
<dbReference type="RefSeq" id="WP_164278833.1">
    <property type="nucleotide sequence ID" value="NZ_JAAGMQ010001019.1"/>
</dbReference>